<organism evidence="3">
    <name type="scientific">marine metagenome</name>
    <dbReference type="NCBI Taxonomy" id="408172"/>
    <lineage>
        <taxon>unclassified sequences</taxon>
        <taxon>metagenomes</taxon>
        <taxon>ecological metagenomes</taxon>
    </lineage>
</organism>
<dbReference type="Gene3D" id="1.10.580.10">
    <property type="entry name" value="Citrate Synthase, domain 1"/>
    <property type="match status" value="1"/>
</dbReference>
<dbReference type="GO" id="GO:0046912">
    <property type="term" value="F:acyltransferase activity, acyl groups converted into alkyl on transfer"/>
    <property type="evidence" value="ECO:0007669"/>
    <property type="project" value="InterPro"/>
</dbReference>
<accession>A0A382AZY1</accession>
<dbReference type="PRINTS" id="PR00143">
    <property type="entry name" value="CITRTSNTHASE"/>
</dbReference>
<dbReference type="Pfam" id="PF00285">
    <property type="entry name" value="Citrate_synt"/>
    <property type="match status" value="1"/>
</dbReference>
<reference evidence="3" key="1">
    <citation type="submission" date="2018-05" db="EMBL/GenBank/DDBJ databases">
        <authorList>
            <person name="Lanie J.A."/>
            <person name="Ng W.-L."/>
            <person name="Kazmierczak K.M."/>
            <person name="Andrzejewski T.M."/>
            <person name="Davidsen T.M."/>
            <person name="Wayne K.J."/>
            <person name="Tettelin H."/>
            <person name="Glass J.I."/>
            <person name="Rusch D."/>
            <person name="Podicherti R."/>
            <person name="Tsui H.-C.T."/>
            <person name="Winkler M.E."/>
        </authorList>
    </citation>
    <scope>NUCLEOTIDE SEQUENCE</scope>
</reference>
<proteinExistence type="inferred from homology"/>
<name>A0A382AZY1_9ZZZZ</name>
<dbReference type="InterPro" id="IPR024176">
    <property type="entry name" value="Citrate_synthase_bac-typ"/>
</dbReference>
<dbReference type="InterPro" id="IPR002020">
    <property type="entry name" value="Citrate_synthase"/>
</dbReference>
<dbReference type="PIRSF" id="PIRSF001369">
    <property type="entry name" value="Citrate_synth"/>
    <property type="match status" value="1"/>
</dbReference>
<dbReference type="PANTHER" id="PTHR11739">
    <property type="entry name" value="CITRATE SYNTHASE"/>
    <property type="match status" value="1"/>
</dbReference>
<gene>
    <name evidence="3" type="ORF">METZ01_LOCUS159705</name>
</gene>
<protein>
    <submittedName>
        <fullName evidence="3">Uncharacterized protein</fullName>
    </submittedName>
</protein>
<dbReference type="CDD" id="cd06118">
    <property type="entry name" value="citrate_synt_like_1"/>
    <property type="match status" value="1"/>
</dbReference>
<evidence type="ECO:0000313" key="3">
    <source>
        <dbReference type="EMBL" id="SVB06851.1"/>
    </source>
</evidence>
<evidence type="ECO:0000256" key="1">
    <source>
        <dbReference type="ARBA" id="ARBA00010566"/>
    </source>
</evidence>
<dbReference type="InterPro" id="IPR016143">
    <property type="entry name" value="Citrate_synth-like_sm_a-sub"/>
</dbReference>
<dbReference type="AlphaFoldDB" id="A0A382AZY1"/>
<dbReference type="EMBL" id="UINC01027503">
    <property type="protein sequence ID" value="SVB06851.1"/>
    <property type="molecule type" value="Genomic_DNA"/>
</dbReference>
<dbReference type="GO" id="GO:0005975">
    <property type="term" value="P:carbohydrate metabolic process"/>
    <property type="evidence" value="ECO:0007669"/>
    <property type="project" value="TreeGrafter"/>
</dbReference>
<dbReference type="GO" id="GO:0005829">
    <property type="term" value="C:cytosol"/>
    <property type="evidence" value="ECO:0007669"/>
    <property type="project" value="TreeGrafter"/>
</dbReference>
<comment type="similarity">
    <text evidence="1">Belongs to the citrate synthase family.</text>
</comment>
<sequence>MEDFKPGLEGIIATDTNVSYLDVDQEEIVIRGYDLIELADKKTFPEVAYLVINGKLPNNKEIQEFEKVLLDDSAFPEDAYKVLELCPDSSMLMDAIRTGISFLAGYHSESDLMDTSEKSNFTKGIRLIADVAILTANSHRILNGLKPVRPDSSKSFSENFITMITGKTPSHKEVEIFDKILTCYIEHEMPNSTFAARIIGSTLSDIYGAFVGAIASLKGPLHGGANEAAMHMLLDIKSKGGHKIADDYVMNRLNNKERIMGFGHRVYMKKYDPRAFFLKDYIAELAPNIPDGEELHKIYKIVEEVMAREKGLYPNTDYPIALLFYLLEIPIPLYTPIFFASRTAGLVAHVIEQHNNNRLF</sequence>
<keyword evidence="2" id="KW-0808">Transferase</keyword>
<dbReference type="PANTHER" id="PTHR11739:SF11">
    <property type="entry name" value="CITRATE_2-METHYLCITRATE SYNTHASE"/>
    <property type="match status" value="1"/>
</dbReference>
<dbReference type="PROSITE" id="PS00480">
    <property type="entry name" value="CITRATE_SYNTHASE"/>
    <property type="match status" value="1"/>
</dbReference>
<dbReference type="GO" id="GO:0006099">
    <property type="term" value="P:tricarboxylic acid cycle"/>
    <property type="evidence" value="ECO:0007669"/>
    <property type="project" value="InterPro"/>
</dbReference>
<evidence type="ECO:0000256" key="2">
    <source>
        <dbReference type="ARBA" id="ARBA00022679"/>
    </source>
</evidence>
<dbReference type="SUPFAM" id="SSF48256">
    <property type="entry name" value="Citrate synthase"/>
    <property type="match status" value="1"/>
</dbReference>
<dbReference type="InterPro" id="IPR019810">
    <property type="entry name" value="Citrate_synthase_AS"/>
</dbReference>
<dbReference type="Gene3D" id="1.10.230.10">
    <property type="entry name" value="Cytochrome P450-Terp, domain 2"/>
    <property type="match status" value="1"/>
</dbReference>
<dbReference type="InterPro" id="IPR036969">
    <property type="entry name" value="Citrate_synthase_sf"/>
</dbReference>
<feature type="non-terminal residue" evidence="3">
    <location>
        <position position="360"/>
    </location>
</feature>
<dbReference type="InterPro" id="IPR016142">
    <property type="entry name" value="Citrate_synth-like_lrg_a-sub"/>
</dbReference>